<dbReference type="InterPro" id="IPR015854">
    <property type="entry name" value="ABC_transpr_LolD-like"/>
</dbReference>
<dbReference type="PANTHER" id="PTHR24220">
    <property type="entry name" value="IMPORT ATP-BINDING PROTEIN"/>
    <property type="match status" value="1"/>
</dbReference>
<evidence type="ECO:0000256" key="3">
    <source>
        <dbReference type="ARBA" id="ARBA00022840"/>
    </source>
</evidence>
<evidence type="ECO:0000256" key="4">
    <source>
        <dbReference type="ARBA" id="ARBA00038388"/>
    </source>
</evidence>
<reference evidence="7" key="1">
    <citation type="submission" date="2016-10" db="EMBL/GenBank/DDBJ databases">
        <authorList>
            <person name="Varghese N."/>
            <person name="Submissions S."/>
        </authorList>
    </citation>
    <scope>NUCLEOTIDE SEQUENCE [LARGE SCALE GENOMIC DNA]</scope>
    <source>
        <strain evidence="7">MO64</strain>
    </source>
</reference>
<keyword evidence="3 6" id="KW-0067">ATP-binding</keyword>
<dbReference type="PANTHER" id="PTHR24220:SF659">
    <property type="entry name" value="TRANSPORTER, PUTATIVE-RELATED"/>
    <property type="match status" value="1"/>
</dbReference>
<dbReference type="PROSITE" id="PS50893">
    <property type="entry name" value="ABC_TRANSPORTER_2"/>
    <property type="match status" value="1"/>
</dbReference>
<dbReference type="InterPro" id="IPR003593">
    <property type="entry name" value="AAA+_ATPase"/>
</dbReference>
<dbReference type="InterPro" id="IPR017871">
    <property type="entry name" value="ABC_transporter-like_CS"/>
</dbReference>
<organism evidence="6 7">
    <name type="scientific">Rhodanobacter glycinis</name>
    <dbReference type="NCBI Taxonomy" id="582702"/>
    <lineage>
        <taxon>Bacteria</taxon>
        <taxon>Pseudomonadati</taxon>
        <taxon>Pseudomonadota</taxon>
        <taxon>Gammaproteobacteria</taxon>
        <taxon>Lysobacterales</taxon>
        <taxon>Rhodanobacteraceae</taxon>
        <taxon>Rhodanobacter</taxon>
    </lineage>
</organism>
<dbReference type="EMBL" id="FOSR01000018">
    <property type="protein sequence ID" value="SFL17968.1"/>
    <property type="molecule type" value="Genomic_DNA"/>
</dbReference>
<dbReference type="AlphaFoldDB" id="A0A1I4FJ67"/>
<proteinExistence type="inferred from homology"/>
<dbReference type="Proteomes" id="UP000198725">
    <property type="component" value="Unassembled WGS sequence"/>
</dbReference>
<name>A0A1I4FJ67_9GAMM</name>
<keyword evidence="7" id="KW-1185">Reference proteome</keyword>
<keyword evidence="2" id="KW-0547">Nucleotide-binding</keyword>
<dbReference type="InterPro" id="IPR027417">
    <property type="entry name" value="P-loop_NTPase"/>
</dbReference>
<dbReference type="GO" id="GO:1902495">
    <property type="term" value="C:transmembrane transporter complex"/>
    <property type="evidence" value="ECO:0007669"/>
    <property type="project" value="UniProtKB-ARBA"/>
</dbReference>
<dbReference type="GO" id="GO:0022857">
    <property type="term" value="F:transmembrane transporter activity"/>
    <property type="evidence" value="ECO:0007669"/>
    <property type="project" value="TreeGrafter"/>
</dbReference>
<evidence type="ECO:0000259" key="5">
    <source>
        <dbReference type="PROSITE" id="PS50893"/>
    </source>
</evidence>
<gene>
    <name evidence="6" type="ORF">SAMN05192579_11810</name>
</gene>
<dbReference type="GO" id="GO:0005886">
    <property type="term" value="C:plasma membrane"/>
    <property type="evidence" value="ECO:0007669"/>
    <property type="project" value="TreeGrafter"/>
</dbReference>
<evidence type="ECO:0000256" key="1">
    <source>
        <dbReference type="ARBA" id="ARBA00022448"/>
    </source>
</evidence>
<sequence>MSMPDVIAPSPNITLQARGVSKAFVSGRLRSPVLQDLSLEVHAGELTLISGPSGCGKSTLLSILSGLQSPDTGSVHALGMALSGLNRRQTEHFRLQHTGFVFQGFNLFPALNALEQVELPLGYLGLDRTETRRRAAASLEEVGLGPRMHLRPAELSGGEKQRVAIARALAKEPELLFADEPTSALDAANGQTIIGILHTIARTHGATVLCVSHDPRLVAHADRVLAMEDGRILSDRRRDATHVASPEISS</sequence>
<dbReference type="InterPro" id="IPR003439">
    <property type="entry name" value="ABC_transporter-like_ATP-bd"/>
</dbReference>
<dbReference type="RefSeq" id="WP_092705047.1">
    <property type="nucleotide sequence ID" value="NZ_FOSR01000018.1"/>
</dbReference>
<dbReference type="SUPFAM" id="SSF52540">
    <property type="entry name" value="P-loop containing nucleoside triphosphate hydrolases"/>
    <property type="match status" value="1"/>
</dbReference>
<comment type="similarity">
    <text evidence="4">Belongs to the ABC transporter superfamily. Macrolide exporter (TC 3.A.1.122) family.</text>
</comment>
<dbReference type="PROSITE" id="PS00211">
    <property type="entry name" value="ABC_TRANSPORTER_1"/>
    <property type="match status" value="1"/>
</dbReference>
<dbReference type="GO" id="GO:0005524">
    <property type="term" value="F:ATP binding"/>
    <property type="evidence" value="ECO:0007669"/>
    <property type="project" value="UniProtKB-KW"/>
</dbReference>
<accession>A0A1I4FJ67</accession>
<dbReference type="SMART" id="SM00382">
    <property type="entry name" value="AAA"/>
    <property type="match status" value="1"/>
</dbReference>
<feature type="domain" description="ABC transporter" evidence="5">
    <location>
        <begin position="15"/>
        <end position="248"/>
    </location>
</feature>
<dbReference type="Gene3D" id="3.40.50.300">
    <property type="entry name" value="P-loop containing nucleotide triphosphate hydrolases"/>
    <property type="match status" value="1"/>
</dbReference>
<dbReference type="GO" id="GO:0016887">
    <property type="term" value="F:ATP hydrolysis activity"/>
    <property type="evidence" value="ECO:0007669"/>
    <property type="project" value="InterPro"/>
</dbReference>
<dbReference type="InterPro" id="IPR017911">
    <property type="entry name" value="MacB-like_ATP-bd"/>
</dbReference>
<evidence type="ECO:0000313" key="6">
    <source>
        <dbReference type="EMBL" id="SFL17968.1"/>
    </source>
</evidence>
<keyword evidence="1" id="KW-0813">Transport</keyword>
<protein>
    <submittedName>
        <fullName evidence="6">Putative ABC transport system ATP-binding protein</fullName>
    </submittedName>
</protein>
<dbReference type="CDD" id="cd03255">
    <property type="entry name" value="ABC_MJ0796_LolCDE_FtsE"/>
    <property type="match status" value="1"/>
</dbReference>
<evidence type="ECO:0000256" key="2">
    <source>
        <dbReference type="ARBA" id="ARBA00022741"/>
    </source>
</evidence>
<dbReference type="FunFam" id="3.40.50.300:FF:000032">
    <property type="entry name" value="Export ABC transporter ATP-binding protein"/>
    <property type="match status" value="1"/>
</dbReference>
<evidence type="ECO:0000313" key="7">
    <source>
        <dbReference type="Proteomes" id="UP000198725"/>
    </source>
</evidence>
<dbReference type="Pfam" id="PF00005">
    <property type="entry name" value="ABC_tran"/>
    <property type="match status" value="1"/>
</dbReference>